<protein>
    <submittedName>
        <fullName evidence="1">Uncharacterized protein</fullName>
    </submittedName>
</protein>
<evidence type="ECO:0000313" key="2">
    <source>
        <dbReference type="Proteomes" id="UP000235392"/>
    </source>
</evidence>
<gene>
    <name evidence="1" type="ORF">PCASD_13185</name>
</gene>
<dbReference type="Proteomes" id="UP000235392">
    <property type="component" value="Unassembled WGS sequence"/>
</dbReference>
<evidence type="ECO:0000313" key="1">
    <source>
        <dbReference type="EMBL" id="PLW19698.1"/>
    </source>
</evidence>
<sequence>MREARGVSLIHHKGEPRGNEAIRVTDRFMVRHHHVHWVNELAAAHRLNLNWFIHPPTTTPDANETRLWVHYTGTASPLHAFIHLLSFALRHHGMKHKSSRWHIFRLYNPGSGGQKVGEGGSPSRQITVYKVIMSLARLLTLGWWQIHSRRMWPKKLDSSPRLKAHQKDSQ</sequence>
<comment type="caution">
    <text evidence="1">The sequence shown here is derived from an EMBL/GenBank/DDBJ whole genome shotgun (WGS) entry which is preliminary data.</text>
</comment>
<organism evidence="1 2">
    <name type="scientific">Puccinia coronata f. sp. avenae</name>
    <dbReference type="NCBI Taxonomy" id="200324"/>
    <lineage>
        <taxon>Eukaryota</taxon>
        <taxon>Fungi</taxon>
        <taxon>Dikarya</taxon>
        <taxon>Basidiomycota</taxon>
        <taxon>Pucciniomycotina</taxon>
        <taxon>Pucciniomycetes</taxon>
        <taxon>Pucciniales</taxon>
        <taxon>Pucciniaceae</taxon>
        <taxon>Puccinia</taxon>
    </lineage>
</organism>
<accession>A0A2N5T2J2</accession>
<name>A0A2N5T2J2_9BASI</name>
<dbReference type="AlphaFoldDB" id="A0A2N5T2J2"/>
<reference evidence="1 2" key="1">
    <citation type="submission" date="2017-11" db="EMBL/GenBank/DDBJ databases">
        <title>De novo assembly and phasing of dikaryotic genomes from two isolates of Puccinia coronata f. sp. avenae, the causal agent of oat crown rust.</title>
        <authorList>
            <person name="Miller M.E."/>
            <person name="Zhang Y."/>
            <person name="Omidvar V."/>
            <person name="Sperschneider J."/>
            <person name="Schwessinger B."/>
            <person name="Raley C."/>
            <person name="Palmer J.M."/>
            <person name="Garnica D."/>
            <person name="Upadhyaya N."/>
            <person name="Rathjen J."/>
            <person name="Taylor J.M."/>
            <person name="Park R.F."/>
            <person name="Dodds P.N."/>
            <person name="Hirsch C.D."/>
            <person name="Kianian S.F."/>
            <person name="Figueroa M."/>
        </authorList>
    </citation>
    <scope>NUCLEOTIDE SEQUENCE [LARGE SCALE GENOMIC DNA]</scope>
    <source>
        <strain evidence="1">12SD80</strain>
    </source>
</reference>
<proteinExistence type="predicted"/>
<dbReference type="EMBL" id="PGCI01000710">
    <property type="protein sequence ID" value="PLW19698.1"/>
    <property type="molecule type" value="Genomic_DNA"/>
</dbReference>